<proteinExistence type="predicted"/>
<dbReference type="EMBL" id="JBHFLD010000065">
    <property type="protein sequence ID" value="MFB2717909.1"/>
    <property type="molecule type" value="Genomic_DNA"/>
</dbReference>
<evidence type="ECO:0000313" key="3">
    <source>
        <dbReference type="Proteomes" id="UP001576762"/>
    </source>
</evidence>
<evidence type="ECO:0000313" key="2">
    <source>
        <dbReference type="EMBL" id="MFB2717909.1"/>
    </source>
</evidence>
<keyword evidence="1" id="KW-1133">Transmembrane helix</keyword>
<protein>
    <submittedName>
        <fullName evidence="2">Molecular chaperone DnaJ</fullName>
    </submittedName>
</protein>
<gene>
    <name evidence="2" type="ORF">ACE05E_20785</name>
</gene>
<keyword evidence="1" id="KW-0472">Membrane</keyword>
<feature type="transmembrane region" description="Helical" evidence="1">
    <location>
        <begin position="96"/>
        <end position="116"/>
    </location>
</feature>
<accession>A0ABV4WCJ1</accession>
<feature type="transmembrane region" description="Helical" evidence="1">
    <location>
        <begin position="70"/>
        <end position="90"/>
    </location>
</feature>
<keyword evidence="1" id="KW-0812">Transmembrane</keyword>
<sequence>MEVVSTLYECKHCSGTGTCTNGEDKASCLACAKKHDLPFWQQRGQRGLMCGSCGGIGQAEPLTERMNKRIAPMLAIFLTIFLLVMISGAALLKSQYFSELLAFGSAIIGSVVGFYFSSRQNKS</sequence>
<name>A0ABV4WCJ1_9GAMM</name>
<evidence type="ECO:0000256" key="1">
    <source>
        <dbReference type="SAM" id="Phobius"/>
    </source>
</evidence>
<comment type="caution">
    <text evidence="2">The sequence shown here is derived from an EMBL/GenBank/DDBJ whole genome shotgun (WGS) entry which is preliminary data.</text>
</comment>
<reference evidence="2 3" key="1">
    <citation type="submission" date="2024-09" db="EMBL/GenBank/DDBJ databases">
        <title>Draft genome sequences of 6 high pH adapted Marinobacter shengliensis sp. isolated from Mariana forearc serpentinite mud volcanoes.</title>
        <authorList>
            <person name="Elkassas S."/>
            <person name="Serres M."/>
            <person name="Michael N."/>
            <person name="Amina P."/>
            <person name="Teodora Z."/>
            <person name="Julie H."/>
        </authorList>
    </citation>
    <scope>NUCLEOTIDE SEQUENCE [LARGE SCALE GENOMIC DNA]</scope>
    <source>
        <strain evidence="2 3">EB4</strain>
    </source>
</reference>
<dbReference type="Proteomes" id="UP001576762">
    <property type="component" value="Unassembled WGS sequence"/>
</dbReference>
<keyword evidence="3" id="KW-1185">Reference proteome</keyword>
<organism evidence="2 3">
    <name type="scientific">Marinobacter shengliensis</name>
    <dbReference type="NCBI Taxonomy" id="1389223"/>
    <lineage>
        <taxon>Bacteria</taxon>
        <taxon>Pseudomonadati</taxon>
        <taxon>Pseudomonadota</taxon>
        <taxon>Gammaproteobacteria</taxon>
        <taxon>Pseudomonadales</taxon>
        <taxon>Marinobacteraceae</taxon>
        <taxon>Marinobacter</taxon>
    </lineage>
</organism>
<dbReference type="RefSeq" id="WP_138437616.1">
    <property type="nucleotide sequence ID" value="NZ_JBHFLD010000065.1"/>
</dbReference>